<dbReference type="InterPro" id="IPR036775">
    <property type="entry name" value="DNA_pol_Y-fam_lit_finger_sf"/>
</dbReference>
<evidence type="ECO:0000256" key="12">
    <source>
        <dbReference type="ARBA" id="ARBA00023125"/>
    </source>
</evidence>
<dbReference type="GO" id="GO:0042276">
    <property type="term" value="P:error-prone translesion synthesis"/>
    <property type="evidence" value="ECO:0007669"/>
    <property type="project" value="TreeGrafter"/>
</dbReference>
<dbReference type="GO" id="GO:0003887">
    <property type="term" value="F:DNA-directed DNA polymerase activity"/>
    <property type="evidence" value="ECO:0007669"/>
    <property type="project" value="UniProtKB-UniRule"/>
</dbReference>
<dbReference type="InterPro" id="IPR022880">
    <property type="entry name" value="DNApol_IV"/>
</dbReference>
<evidence type="ECO:0000256" key="2">
    <source>
        <dbReference type="ARBA" id="ARBA00010945"/>
    </source>
</evidence>
<dbReference type="InterPro" id="IPR050116">
    <property type="entry name" value="DNA_polymerase-Y"/>
</dbReference>
<keyword evidence="5 15" id="KW-0808">Transferase</keyword>
<feature type="active site" evidence="15">
    <location>
        <position position="107"/>
    </location>
</feature>
<evidence type="ECO:0000256" key="14">
    <source>
        <dbReference type="ARBA" id="ARBA00049244"/>
    </source>
</evidence>
<keyword evidence="7 15" id="KW-0235">DNA replication</keyword>
<comment type="function">
    <text evidence="15">Poorly processive, error-prone DNA polymerase involved in untargeted mutagenesis. Copies undamaged DNA at stalled replication forks, which arise in vivo from mismatched or misaligned primer ends. These misaligned primers can be extended by PolIV. Exhibits no 3'-5' exonuclease (proofreading) activity. May be involved in translesional synthesis.</text>
</comment>
<dbReference type="GO" id="GO:0006261">
    <property type="term" value="P:DNA-templated DNA replication"/>
    <property type="evidence" value="ECO:0007669"/>
    <property type="project" value="UniProtKB-UniRule"/>
</dbReference>
<feature type="site" description="Substrate discrimination" evidence="15">
    <location>
        <position position="13"/>
    </location>
</feature>
<keyword evidence="12 15" id="KW-0238">DNA-binding</keyword>
<dbReference type="Pfam" id="PF21999">
    <property type="entry name" value="IMS_HHH_1"/>
    <property type="match status" value="1"/>
</dbReference>
<accession>C7DHN7</accession>
<dbReference type="PANTHER" id="PTHR11076:SF33">
    <property type="entry name" value="DNA POLYMERASE KAPPA"/>
    <property type="match status" value="1"/>
</dbReference>
<dbReference type="SUPFAM" id="SSF56672">
    <property type="entry name" value="DNA/RNA polymerases"/>
    <property type="match status" value="1"/>
</dbReference>
<evidence type="ECO:0000256" key="6">
    <source>
        <dbReference type="ARBA" id="ARBA00022695"/>
    </source>
</evidence>
<dbReference type="InterPro" id="IPR017961">
    <property type="entry name" value="DNA_pol_Y-fam_little_finger"/>
</dbReference>
<keyword evidence="3 15" id="KW-0515">Mutator protein</keyword>
<dbReference type="GO" id="GO:0000287">
    <property type="term" value="F:magnesium ion binding"/>
    <property type="evidence" value="ECO:0007669"/>
    <property type="project" value="UniProtKB-UniRule"/>
</dbReference>
<evidence type="ECO:0000256" key="5">
    <source>
        <dbReference type="ARBA" id="ARBA00022679"/>
    </source>
</evidence>
<evidence type="ECO:0000256" key="3">
    <source>
        <dbReference type="ARBA" id="ARBA00022457"/>
    </source>
</evidence>
<keyword evidence="8 15" id="KW-0479">Metal-binding</keyword>
<dbReference type="GO" id="GO:0005737">
    <property type="term" value="C:cytoplasm"/>
    <property type="evidence" value="ECO:0007669"/>
    <property type="project" value="UniProtKB-SubCell"/>
</dbReference>
<dbReference type="Gene3D" id="1.10.150.20">
    <property type="entry name" value="5' to 3' exonuclease, C-terminal subdomain"/>
    <property type="match status" value="1"/>
</dbReference>
<keyword evidence="9 15" id="KW-0227">DNA damage</keyword>
<dbReference type="CDD" id="cd03586">
    <property type="entry name" value="PolY_Pol_IV_kappa"/>
    <property type="match status" value="1"/>
</dbReference>
<reference evidence="17 18" key="2">
    <citation type="journal article" date="2010" name="Proc. Natl. Acad. Sci. U.S.A.">
        <title>Enigmatic, ultrasmall, uncultivated Archaea.</title>
        <authorList>
            <person name="Baker B.J."/>
            <person name="Comolli L.R."/>
            <person name="Dick G.J."/>
            <person name="Hauser L.J."/>
            <person name="Hyatt D."/>
            <person name="Dill B.D."/>
            <person name="Land M.L."/>
            <person name="Verberkmoes N.C."/>
            <person name="Hettich R.L."/>
            <person name="Banfield J.F."/>
        </authorList>
    </citation>
    <scope>NUCLEOTIDE SEQUENCE [LARGE SCALE GENOMIC DNA]</scope>
    <source>
        <strain evidence="17">ARMAN-2</strain>
    </source>
</reference>
<evidence type="ECO:0000256" key="10">
    <source>
        <dbReference type="ARBA" id="ARBA00022842"/>
    </source>
</evidence>
<evidence type="ECO:0000259" key="16">
    <source>
        <dbReference type="PROSITE" id="PS50173"/>
    </source>
</evidence>
<dbReference type="InterPro" id="IPR001126">
    <property type="entry name" value="UmuC"/>
</dbReference>
<dbReference type="EC" id="2.7.7.7" evidence="15"/>
<evidence type="ECO:0000256" key="1">
    <source>
        <dbReference type="ARBA" id="ARBA00004496"/>
    </source>
</evidence>
<dbReference type="Proteomes" id="UP000332487">
    <property type="component" value="Unassembled WGS sequence"/>
</dbReference>
<dbReference type="Pfam" id="PF11799">
    <property type="entry name" value="IMS_C"/>
    <property type="match status" value="1"/>
</dbReference>
<reference evidence="17 18" key="1">
    <citation type="journal article" date="2009" name="Genome Biol.">
        <title>Community-wide analysis of microbial genome sequence signatures.</title>
        <authorList>
            <person name="Dick G.J."/>
            <person name="Andersson A.F."/>
            <person name="Baker B.J."/>
            <person name="Simmons S.L."/>
            <person name="Thomas B.C."/>
            <person name="Yelton A.P."/>
            <person name="Banfield J.F."/>
        </authorList>
    </citation>
    <scope>NUCLEOTIDE SEQUENCE [LARGE SCALE GENOMIC DNA]</scope>
    <source>
        <strain evidence="17">ARMAN-2</strain>
    </source>
</reference>
<dbReference type="NCBIfam" id="NF002677">
    <property type="entry name" value="PRK02406.1"/>
    <property type="match status" value="1"/>
</dbReference>
<sequence>MGLVIYIDMDYFFAACEEKRHPELKGRPLAVGTSDSADKLRGVVQTCNYEARKYGIRSGMPTLKAFQLYKDLQYVKADDAYYEEVSNAIMEYLSSLGFPLEKMSIDEAAIDVGDLGYGKANELAERIKEEIKQRLGLPCTIGISIGKVFAKMACDKAKPDGLLTLDEVHLHEFLKSTDVKKLPGVGSKSYEKLSAMGVKSIADIRNIDPLRLVDEFGSFGRELYALAGGIDESKVVSEERVLSISRERTLRGLEDQQKEIDSMLEVLSKEVIAELNKRKMEFGGVGVKVRYVDFSEKVRDRSLSYYSNSYDVLYSNAVSMIRELSRANKVRKIGVKAYRLGNMSGQKKLF</sequence>
<keyword evidence="10 15" id="KW-0460">Magnesium</keyword>
<dbReference type="AlphaFoldDB" id="C7DHN7"/>
<dbReference type="Pfam" id="PF00817">
    <property type="entry name" value="IMS"/>
    <property type="match status" value="1"/>
</dbReference>
<feature type="binding site" evidence="15">
    <location>
        <position position="106"/>
    </location>
    <ligand>
        <name>Mg(2+)</name>
        <dbReference type="ChEBI" id="CHEBI:18420"/>
    </ligand>
</feature>
<dbReference type="GO" id="GO:0003684">
    <property type="term" value="F:damaged DNA binding"/>
    <property type="evidence" value="ECO:0007669"/>
    <property type="project" value="InterPro"/>
</dbReference>
<proteinExistence type="inferred from homology"/>
<evidence type="ECO:0000256" key="4">
    <source>
        <dbReference type="ARBA" id="ARBA00022490"/>
    </source>
</evidence>
<comment type="similarity">
    <text evidence="2 15">Belongs to the DNA polymerase type-Y family.</text>
</comment>
<dbReference type="PROSITE" id="PS50173">
    <property type="entry name" value="UMUC"/>
    <property type="match status" value="1"/>
</dbReference>
<evidence type="ECO:0000313" key="18">
    <source>
        <dbReference type="Proteomes" id="UP000332487"/>
    </source>
</evidence>
<evidence type="ECO:0000256" key="9">
    <source>
        <dbReference type="ARBA" id="ARBA00022763"/>
    </source>
</evidence>
<feature type="domain" description="UmuC" evidence="16">
    <location>
        <begin position="4"/>
        <end position="186"/>
    </location>
</feature>
<keyword evidence="4 15" id="KW-0963">Cytoplasm</keyword>
<dbReference type="HAMAP" id="MF_01113">
    <property type="entry name" value="DNApol_IV"/>
    <property type="match status" value="1"/>
</dbReference>
<evidence type="ECO:0000256" key="15">
    <source>
        <dbReference type="HAMAP-Rule" id="MF_01113"/>
    </source>
</evidence>
<dbReference type="EMBL" id="GG697240">
    <property type="protein sequence ID" value="EET90139.1"/>
    <property type="molecule type" value="Genomic_DNA"/>
</dbReference>
<comment type="subunit">
    <text evidence="15">Monomer.</text>
</comment>
<comment type="subcellular location">
    <subcellularLocation>
        <location evidence="1 15">Cytoplasm</location>
    </subcellularLocation>
</comment>
<organism evidence="17 18">
    <name type="scientific">Candidatus Micrarchaeum acidiphilum ARMAN-2</name>
    <dbReference type="NCBI Taxonomy" id="425595"/>
    <lineage>
        <taxon>Archaea</taxon>
        <taxon>Candidatus Micrarchaeota</taxon>
        <taxon>Candidatus Micrarchaeia</taxon>
        <taxon>Candidatus Micrarchaeales</taxon>
        <taxon>Candidatus Micrarchaeaceae</taxon>
        <taxon>Candidatus Micrarchaeum</taxon>
    </lineage>
</organism>
<dbReference type="Gene3D" id="3.30.1490.100">
    <property type="entry name" value="DNA polymerase, Y-family, little finger domain"/>
    <property type="match status" value="1"/>
</dbReference>
<name>C7DHN7_MICA2</name>
<dbReference type="InterPro" id="IPR043128">
    <property type="entry name" value="Rev_trsase/Diguanyl_cyclase"/>
</dbReference>
<comment type="catalytic activity">
    <reaction evidence="14 15">
        <text>DNA(n) + a 2'-deoxyribonucleoside 5'-triphosphate = DNA(n+1) + diphosphate</text>
        <dbReference type="Rhea" id="RHEA:22508"/>
        <dbReference type="Rhea" id="RHEA-COMP:17339"/>
        <dbReference type="Rhea" id="RHEA-COMP:17340"/>
        <dbReference type="ChEBI" id="CHEBI:33019"/>
        <dbReference type="ChEBI" id="CHEBI:61560"/>
        <dbReference type="ChEBI" id="CHEBI:173112"/>
        <dbReference type="EC" id="2.7.7.7"/>
    </reaction>
</comment>
<keyword evidence="18" id="KW-1185">Reference proteome</keyword>
<keyword evidence="6 15" id="KW-0548">Nucleotidyltransferase</keyword>
<evidence type="ECO:0000256" key="13">
    <source>
        <dbReference type="ARBA" id="ARBA00023204"/>
    </source>
</evidence>
<feature type="binding site" evidence="15">
    <location>
        <position position="8"/>
    </location>
    <ligand>
        <name>Mg(2+)</name>
        <dbReference type="ChEBI" id="CHEBI:18420"/>
    </ligand>
</feature>
<protein>
    <recommendedName>
        <fullName evidence="15">DNA polymerase IV</fullName>
        <shortName evidence="15">Pol IV</shortName>
        <ecNumber evidence="15">2.7.7.7</ecNumber>
    </recommendedName>
</protein>
<comment type="cofactor">
    <cofactor evidence="15">
        <name>Mg(2+)</name>
        <dbReference type="ChEBI" id="CHEBI:18420"/>
    </cofactor>
    <text evidence="15">Binds 2 magnesium ions per subunit.</text>
</comment>
<dbReference type="InterPro" id="IPR053848">
    <property type="entry name" value="IMS_HHH_1"/>
</dbReference>
<dbReference type="Gene3D" id="3.30.70.270">
    <property type="match status" value="1"/>
</dbReference>
<dbReference type="GO" id="GO:0006281">
    <property type="term" value="P:DNA repair"/>
    <property type="evidence" value="ECO:0007669"/>
    <property type="project" value="UniProtKB-UniRule"/>
</dbReference>
<dbReference type="SUPFAM" id="SSF100879">
    <property type="entry name" value="Lesion bypass DNA polymerase (Y-family), little finger domain"/>
    <property type="match status" value="1"/>
</dbReference>
<keyword evidence="11 15" id="KW-0239">DNA-directed DNA polymerase</keyword>
<gene>
    <name evidence="15" type="primary">dbh</name>
    <name evidence="17" type="ORF">UNLARM2_0580</name>
</gene>
<keyword evidence="13 15" id="KW-0234">DNA repair</keyword>
<dbReference type="PANTHER" id="PTHR11076">
    <property type="entry name" value="DNA REPAIR POLYMERASE UMUC / TRANSFERASE FAMILY MEMBER"/>
    <property type="match status" value="1"/>
</dbReference>
<evidence type="ECO:0000313" key="17">
    <source>
        <dbReference type="EMBL" id="EET90139.1"/>
    </source>
</evidence>
<dbReference type="InterPro" id="IPR043502">
    <property type="entry name" value="DNA/RNA_pol_sf"/>
</dbReference>
<evidence type="ECO:0000256" key="11">
    <source>
        <dbReference type="ARBA" id="ARBA00022932"/>
    </source>
</evidence>
<evidence type="ECO:0000256" key="7">
    <source>
        <dbReference type="ARBA" id="ARBA00022705"/>
    </source>
</evidence>
<dbReference type="Gene3D" id="3.40.1170.60">
    <property type="match status" value="1"/>
</dbReference>
<evidence type="ECO:0000256" key="8">
    <source>
        <dbReference type="ARBA" id="ARBA00022723"/>
    </source>
</evidence>